<dbReference type="Pfam" id="PF13237">
    <property type="entry name" value="Fer4_10"/>
    <property type="match status" value="1"/>
</dbReference>
<keyword evidence="4" id="KW-0411">Iron-sulfur</keyword>
<name>A0ABV6YI80_UNCEI</name>
<evidence type="ECO:0000256" key="3">
    <source>
        <dbReference type="ARBA" id="ARBA00023004"/>
    </source>
</evidence>
<feature type="domain" description="4Fe-4S ferredoxin-type" evidence="5">
    <location>
        <begin position="1"/>
        <end position="30"/>
    </location>
</feature>
<dbReference type="Proteomes" id="UP001593833">
    <property type="component" value="Unassembled WGS sequence"/>
</dbReference>
<dbReference type="Gene3D" id="3.30.70.20">
    <property type="match status" value="1"/>
</dbReference>
<evidence type="ECO:0000313" key="7">
    <source>
        <dbReference type="Proteomes" id="UP001593833"/>
    </source>
</evidence>
<keyword evidence="7" id="KW-1185">Reference proteome</keyword>
<dbReference type="InterPro" id="IPR017900">
    <property type="entry name" value="4Fe4S_Fe_S_CS"/>
</dbReference>
<keyword evidence="6" id="KW-0067">ATP-binding</keyword>
<keyword evidence="6" id="KW-0547">Nucleotide-binding</keyword>
<dbReference type="PANTHER" id="PTHR43687">
    <property type="entry name" value="ADENYLYLSULFATE REDUCTASE, BETA SUBUNIT"/>
    <property type="match status" value="1"/>
</dbReference>
<comment type="caution">
    <text evidence="6">The sequence shown here is derived from an EMBL/GenBank/DDBJ whole genome shotgun (WGS) entry which is preliminary data.</text>
</comment>
<keyword evidence="3" id="KW-0408">Iron</keyword>
<proteinExistence type="predicted"/>
<dbReference type="InterPro" id="IPR017896">
    <property type="entry name" value="4Fe4S_Fe-S-bd"/>
</dbReference>
<protein>
    <submittedName>
        <fullName evidence="6">ATP-binding protein</fullName>
    </submittedName>
</protein>
<organism evidence="6 7">
    <name type="scientific">Eiseniibacteriota bacterium</name>
    <dbReference type="NCBI Taxonomy" id="2212470"/>
    <lineage>
        <taxon>Bacteria</taxon>
        <taxon>Candidatus Eiseniibacteriota</taxon>
    </lineage>
</organism>
<dbReference type="SUPFAM" id="SSF54862">
    <property type="entry name" value="4Fe-4S ferredoxins"/>
    <property type="match status" value="1"/>
</dbReference>
<keyword evidence="1" id="KW-0004">4Fe-4S</keyword>
<reference evidence="6 7" key="1">
    <citation type="submission" date="2024-09" db="EMBL/GenBank/DDBJ databases">
        <authorList>
            <person name="D'Angelo T."/>
        </authorList>
    </citation>
    <scope>NUCLEOTIDE SEQUENCE [LARGE SCALE GENOMIC DNA]</scope>
    <source>
        <strain evidence="6">SAG AM-320-E07</strain>
    </source>
</reference>
<dbReference type="GO" id="GO:0005524">
    <property type="term" value="F:ATP binding"/>
    <property type="evidence" value="ECO:0007669"/>
    <property type="project" value="UniProtKB-KW"/>
</dbReference>
<dbReference type="PROSITE" id="PS00198">
    <property type="entry name" value="4FE4S_FER_1"/>
    <property type="match status" value="1"/>
</dbReference>
<dbReference type="PROSITE" id="PS51379">
    <property type="entry name" value="4FE4S_FER_2"/>
    <property type="match status" value="2"/>
</dbReference>
<evidence type="ECO:0000313" key="6">
    <source>
        <dbReference type="EMBL" id="MFC1572042.1"/>
    </source>
</evidence>
<dbReference type="InterPro" id="IPR050572">
    <property type="entry name" value="Fe-S_Ferredoxin"/>
</dbReference>
<evidence type="ECO:0000256" key="4">
    <source>
        <dbReference type="ARBA" id="ARBA00023014"/>
    </source>
</evidence>
<keyword evidence="2" id="KW-0479">Metal-binding</keyword>
<sequence>MVPRIDVFRCDGCGVCVKRCPPKVIGLIQKKAAILVDLCEECGICAEVCPIDAIHFRLPNQAVHESHEAYFVPRQATPNPGNWKVGVPLGYDGEGHSE</sequence>
<evidence type="ECO:0000256" key="2">
    <source>
        <dbReference type="ARBA" id="ARBA00022723"/>
    </source>
</evidence>
<evidence type="ECO:0000256" key="1">
    <source>
        <dbReference type="ARBA" id="ARBA00022485"/>
    </source>
</evidence>
<gene>
    <name evidence="6" type="ORF">ACFL6M_00425</name>
</gene>
<feature type="domain" description="4Fe-4S ferredoxin-type" evidence="5">
    <location>
        <begin position="32"/>
        <end position="59"/>
    </location>
</feature>
<dbReference type="EMBL" id="JBHPKH010000002">
    <property type="protein sequence ID" value="MFC1572042.1"/>
    <property type="molecule type" value="Genomic_DNA"/>
</dbReference>
<accession>A0ABV6YI80</accession>
<dbReference type="PANTHER" id="PTHR43687:SF1">
    <property type="entry name" value="FERREDOXIN III"/>
    <property type="match status" value="1"/>
</dbReference>
<evidence type="ECO:0000259" key="5">
    <source>
        <dbReference type="PROSITE" id="PS51379"/>
    </source>
</evidence>